<reference evidence="1 2" key="1">
    <citation type="submission" date="2016-12" db="EMBL/GenBank/DDBJ databases">
        <title>Draft genome sequences of seven strains of Pseudomonas fluorescens that produce 4-formylaminooxyvinylglycine.</title>
        <authorList>
            <person name="Okrent R.A."/>
            <person name="Manning V.A."/>
            <person name="Trippe K.M."/>
        </authorList>
    </citation>
    <scope>NUCLEOTIDE SEQUENCE [LARGE SCALE GENOMIC DNA]</scope>
    <source>
        <strain evidence="1 2">P5A</strain>
    </source>
</reference>
<evidence type="ECO:0000313" key="1">
    <source>
        <dbReference type="EMBL" id="OPA99407.1"/>
    </source>
</evidence>
<name>A0A1T2Z5S8_PSEFL</name>
<dbReference type="EMBL" id="MSDF01000008">
    <property type="protein sequence ID" value="OPA99407.1"/>
    <property type="molecule type" value="Genomic_DNA"/>
</dbReference>
<organism evidence="1 2">
    <name type="scientific">Pseudomonas fluorescens</name>
    <dbReference type="NCBI Taxonomy" id="294"/>
    <lineage>
        <taxon>Bacteria</taxon>
        <taxon>Pseudomonadati</taxon>
        <taxon>Pseudomonadota</taxon>
        <taxon>Gammaproteobacteria</taxon>
        <taxon>Pseudomonadales</taxon>
        <taxon>Pseudomonadaceae</taxon>
        <taxon>Pseudomonas</taxon>
    </lineage>
</organism>
<sequence>MEIKVNVPKGFKLVYEWIEGDLVVSIEREVVDTSHKEKKAGLRHLYSYRRGIFRAAPGVVKGKVVTKGKDGVVVIRVVTDKQPTISQSGTGSTGPRKPSNA</sequence>
<dbReference type="RefSeq" id="WP_078738694.1">
    <property type="nucleotide sequence ID" value="NZ_MSDF01000008.1"/>
</dbReference>
<protein>
    <submittedName>
        <fullName evidence="1">Uncharacterized protein</fullName>
    </submittedName>
</protein>
<dbReference type="Proteomes" id="UP000190965">
    <property type="component" value="Unassembled WGS sequence"/>
</dbReference>
<gene>
    <name evidence="1" type="ORF">BFW87_04070</name>
</gene>
<comment type="caution">
    <text evidence="1">The sequence shown here is derived from an EMBL/GenBank/DDBJ whole genome shotgun (WGS) entry which is preliminary data.</text>
</comment>
<accession>A0A1T2Z5S8</accession>
<dbReference type="AlphaFoldDB" id="A0A1T2Z5S8"/>
<evidence type="ECO:0000313" key="2">
    <source>
        <dbReference type="Proteomes" id="UP000190965"/>
    </source>
</evidence>
<proteinExistence type="predicted"/>